<dbReference type="SMART" id="SM00479">
    <property type="entry name" value="EXOIII"/>
    <property type="match status" value="1"/>
</dbReference>
<dbReference type="InterPro" id="IPR012337">
    <property type="entry name" value="RNaseH-like_sf"/>
</dbReference>
<evidence type="ECO:0000313" key="15">
    <source>
        <dbReference type="Proteomes" id="UP000694620"/>
    </source>
</evidence>
<comment type="catalytic activity">
    <reaction evidence="1">
        <text>Exonucleolytic cleavage in the 3'- to 5'-direction to yield nucleoside 5'-phosphates.</text>
        <dbReference type="EC" id="3.1.11.2"/>
    </reaction>
</comment>
<dbReference type="InterPro" id="IPR036397">
    <property type="entry name" value="RNaseH_sf"/>
</dbReference>
<dbReference type="GO" id="GO:0008311">
    <property type="term" value="F:double-stranded DNA 3'-5' DNA exonuclease activity"/>
    <property type="evidence" value="ECO:0007669"/>
    <property type="project" value="UniProtKB-EC"/>
</dbReference>
<dbReference type="PANTHER" id="PTHR13058">
    <property type="entry name" value="THREE PRIME REPAIR EXONUCLEASE 1, 2"/>
    <property type="match status" value="1"/>
</dbReference>
<evidence type="ECO:0000256" key="8">
    <source>
        <dbReference type="ARBA" id="ARBA00022839"/>
    </source>
</evidence>
<evidence type="ECO:0000256" key="6">
    <source>
        <dbReference type="ARBA" id="ARBA00022723"/>
    </source>
</evidence>
<sequence>MCSTGENLGSSCINLTFISGWEKNVTMSKMQHFQTFVFLDLETTGICGDRPRLTEMCLASVHRFSLENSTQSIGNRGKAGHVYPRVMDKLCLCVNPNKLVSQKAFDLSGLSNENLTENCKSGFDQTTVTLLRSFLERQAPPVCLVAHNGFKFDFPLLRTELTRQEADLPDNVFCADSYQALRQILEGIENPRFQRIKGGYSLSELYKRFHGVYPLNAHCAEADVLTLISVFLSHVTELLNWADLYAKPWKEITPMYKPSPSKNLHQSQLERYPSKQRSKAIRSSQSLGLV</sequence>
<dbReference type="InterPro" id="IPR013520">
    <property type="entry name" value="Ribonucl_H"/>
</dbReference>
<accession>A0A8C4SCJ9</accession>
<comment type="subcellular location">
    <subcellularLocation>
        <location evidence="3">Nucleus</location>
    </subcellularLocation>
</comment>
<dbReference type="GO" id="GO:0006281">
    <property type="term" value="P:DNA repair"/>
    <property type="evidence" value="ECO:0007669"/>
    <property type="project" value="UniProtKB-ARBA"/>
</dbReference>
<evidence type="ECO:0000256" key="1">
    <source>
        <dbReference type="ARBA" id="ARBA00000493"/>
    </source>
</evidence>
<evidence type="ECO:0000313" key="14">
    <source>
        <dbReference type="Ensembl" id="ENSECRP00000014959.1"/>
    </source>
</evidence>
<organism evidence="14 15">
    <name type="scientific">Erpetoichthys calabaricus</name>
    <name type="common">Rope fish</name>
    <name type="synonym">Calamoichthys calabaricus</name>
    <dbReference type="NCBI Taxonomy" id="27687"/>
    <lineage>
        <taxon>Eukaryota</taxon>
        <taxon>Metazoa</taxon>
        <taxon>Chordata</taxon>
        <taxon>Craniata</taxon>
        <taxon>Vertebrata</taxon>
        <taxon>Euteleostomi</taxon>
        <taxon>Actinopterygii</taxon>
        <taxon>Polypteriformes</taxon>
        <taxon>Polypteridae</taxon>
        <taxon>Erpetoichthys</taxon>
    </lineage>
</organism>
<keyword evidence="9" id="KW-0460">Magnesium</keyword>
<evidence type="ECO:0000256" key="12">
    <source>
        <dbReference type="SAM" id="MobiDB-lite"/>
    </source>
</evidence>
<protein>
    <recommendedName>
        <fullName evidence="4">exodeoxyribonuclease III</fullName>
        <ecNumber evidence="4">3.1.11.2</ecNumber>
    </recommendedName>
</protein>
<reference evidence="14" key="3">
    <citation type="submission" date="2025-09" db="UniProtKB">
        <authorList>
            <consortium name="Ensembl"/>
        </authorList>
    </citation>
    <scope>IDENTIFICATION</scope>
</reference>
<dbReference type="FunFam" id="3.30.420.10:FF:000046">
    <property type="entry name" value="Three prime repair exonuclease 1"/>
    <property type="match status" value="1"/>
</dbReference>
<reference evidence="14" key="2">
    <citation type="submission" date="2025-08" db="UniProtKB">
        <authorList>
            <consortium name="Ensembl"/>
        </authorList>
    </citation>
    <scope>IDENTIFICATION</scope>
</reference>
<dbReference type="GO" id="GO:0005634">
    <property type="term" value="C:nucleus"/>
    <property type="evidence" value="ECO:0007669"/>
    <property type="project" value="UniProtKB-SubCell"/>
</dbReference>
<reference evidence="14" key="1">
    <citation type="submission" date="2021-06" db="EMBL/GenBank/DDBJ databases">
        <authorList>
            <consortium name="Wellcome Sanger Institute Data Sharing"/>
        </authorList>
    </citation>
    <scope>NUCLEOTIDE SEQUENCE [LARGE SCALE GENOMIC DNA]</scope>
</reference>
<comment type="cofactor">
    <cofactor evidence="2">
        <name>Mg(2+)</name>
        <dbReference type="ChEBI" id="CHEBI:18420"/>
    </cofactor>
</comment>
<feature type="region of interest" description="Disordered" evidence="12">
    <location>
        <begin position="271"/>
        <end position="290"/>
    </location>
</feature>
<feature type="domain" description="Exonuclease" evidence="13">
    <location>
        <begin position="35"/>
        <end position="240"/>
    </location>
</feature>
<evidence type="ECO:0000256" key="3">
    <source>
        <dbReference type="ARBA" id="ARBA00004123"/>
    </source>
</evidence>
<dbReference type="GO" id="GO:0005737">
    <property type="term" value="C:cytoplasm"/>
    <property type="evidence" value="ECO:0007669"/>
    <property type="project" value="TreeGrafter"/>
</dbReference>
<keyword evidence="15" id="KW-1185">Reference proteome</keyword>
<dbReference type="GO" id="GO:0006308">
    <property type="term" value="P:DNA catabolic process"/>
    <property type="evidence" value="ECO:0007669"/>
    <property type="project" value="TreeGrafter"/>
</dbReference>
<keyword evidence="7" id="KW-0378">Hydrolase</keyword>
<evidence type="ECO:0000256" key="11">
    <source>
        <dbReference type="ARBA" id="ARBA00025769"/>
    </source>
</evidence>
<evidence type="ECO:0000256" key="2">
    <source>
        <dbReference type="ARBA" id="ARBA00001946"/>
    </source>
</evidence>
<dbReference type="Proteomes" id="UP000694620">
    <property type="component" value="Chromosome 11"/>
</dbReference>
<keyword evidence="5" id="KW-0540">Nuclease</keyword>
<comment type="similarity">
    <text evidence="11">Belongs to the exonuclease superfamily. TREX family.</text>
</comment>
<gene>
    <name evidence="14" type="primary">TREX2</name>
</gene>
<evidence type="ECO:0000256" key="4">
    <source>
        <dbReference type="ARBA" id="ARBA00012115"/>
    </source>
</evidence>
<name>A0A8C4SCJ9_ERPCA</name>
<evidence type="ECO:0000256" key="7">
    <source>
        <dbReference type="ARBA" id="ARBA00022801"/>
    </source>
</evidence>
<proteinExistence type="inferred from homology"/>
<evidence type="ECO:0000259" key="13">
    <source>
        <dbReference type="SMART" id="SM00479"/>
    </source>
</evidence>
<evidence type="ECO:0000256" key="10">
    <source>
        <dbReference type="ARBA" id="ARBA00023242"/>
    </source>
</evidence>
<keyword evidence="8" id="KW-0269">Exonuclease</keyword>
<dbReference type="SUPFAM" id="SSF53098">
    <property type="entry name" value="Ribonuclease H-like"/>
    <property type="match status" value="1"/>
</dbReference>
<keyword evidence="10" id="KW-0539">Nucleus</keyword>
<dbReference type="GO" id="GO:0003677">
    <property type="term" value="F:DNA binding"/>
    <property type="evidence" value="ECO:0007669"/>
    <property type="project" value="UniProtKB-ARBA"/>
</dbReference>
<dbReference type="GO" id="GO:0046872">
    <property type="term" value="F:metal ion binding"/>
    <property type="evidence" value="ECO:0007669"/>
    <property type="project" value="UniProtKB-KW"/>
</dbReference>
<dbReference type="Gene3D" id="3.30.420.10">
    <property type="entry name" value="Ribonuclease H-like superfamily/Ribonuclease H"/>
    <property type="match status" value="1"/>
</dbReference>
<dbReference type="EC" id="3.1.11.2" evidence="4"/>
<dbReference type="InterPro" id="IPR040393">
    <property type="entry name" value="TREX1/2"/>
</dbReference>
<evidence type="ECO:0000256" key="5">
    <source>
        <dbReference type="ARBA" id="ARBA00022722"/>
    </source>
</evidence>
<evidence type="ECO:0000256" key="9">
    <source>
        <dbReference type="ARBA" id="ARBA00022842"/>
    </source>
</evidence>
<keyword evidence="6" id="KW-0479">Metal-binding</keyword>
<dbReference type="Ensembl" id="ENSECRT00000015221.1">
    <property type="protein sequence ID" value="ENSECRP00000014959.1"/>
    <property type="gene ID" value="ENSECRG00000009971.1"/>
</dbReference>
<dbReference type="GeneTree" id="ENSGT00390000012715"/>
<dbReference type="PANTHER" id="PTHR13058:SF24">
    <property type="entry name" value="THREE PRIME REPAIR EXONUCLEASE 2"/>
    <property type="match status" value="1"/>
</dbReference>
<feature type="compositionally biased region" description="Polar residues" evidence="12">
    <location>
        <begin position="281"/>
        <end position="290"/>
    </location>
</feature>
<dbReference type="AlphaFoldDB" id="A0A8C4SCJ9"/>